<evidence type="ECO:0000313" key="4">
    <source>
        <dbReference type="Proteomes" id="UP000885826"/>
    </source>
</evidence>
<dbReference type="InterPro" id="IPR051471">
    <property type="entry name" value="Bacterial_PTS_sugar_comp"/>
</dbReference>
<dbReference type="InterPro" id="IPR004701">
    <property type="entry name" value="PTS_EIIA_man-typ"/>
</dbReference>
<dbReference type="GO" id="GO:0016740">
    <property type="term" value="F:transferase activity"/>
    <property type="evidence" value="ECO:0007669"/>
    <property type="project" value="UniProtKB-KW"/>
</dbReference>
<comment type="caution">
    <text evidence="3">The sequence shown here is derived from an EMBL/GenBank/DDBJ whole genome shotgun (WGS) entry which is preliminary data.</text>
</comment>
<dbReference type="PROSITE" id="PS51096">
    <property type="entry name" value="PTS_EIIA_TYPE_4"/>
    <property type="match status" value="1"/>
</dbReference>
<dbReference type="Proteomes" id="UP000885826">
    <property type="component" value="Unassembled WGS sequence"/>
</dbReference>
<evidence type="ECO:0000313" key="3">
    <source>
        <dbReference type="EMBL" id="HEC78736.1"/>
    </source>
</evidence>
<dbReference type="PANTHER" id="PTHR33799:SF1">
    <property type="entry name" value="PTS SYSTEM MANNOSE-SPECIFIC EIIAB COMPONENT-RELATED"/>
    <property type="match status" value="1"/>
</dbReference>
<dbReference type="GO" id="GO:0016020">
    <property type="term" value="C:membrane"/>
    <property type="evidence" value="ECO:0007669"/>
    <property type="project" value="InterPro"/>
</dbReference>
<sequence length="130" mass="14518">MVRAIVVGHGKFAEVMVSTAEQIVGKQNHVEIISNTGLSCNMLNKKIAEAVDKDREQESLIFLDLPGGSCTISCYALLKENRELNIISGVNLPMLIEFFVLREKHSARELIPILIAKGKENIIQLRCRNE</sequence>
<dbReference type="InterPro" id="IPR036662">
    <property type="entry name" value="PTS_EIIA_man-typ_sf"/>
</dbReference>
<dbReference type="SUPFAM" id="SSF53062">
    <property type="entry name" value="PTS system fructose IIA component-like"/>
    <property type="match status" value="1"/>
</dbReference>
<protein>
    <recommendedName>
        <fullName evidence="2">PTS EIIA type-4 domain-containing protein</fullName>
    </recommendedName>
</protein>
<gene>
    <name evidence="3" type="ORF">ENI34_06295</name>
</gene>
<feature type="domain" description="PTS EIIA type-4" evidence="2">
    <location>
        <begin position="1"/>
        <end position="122"/>
    </location>
</feature>
<name>A0A9C9EN10_UNCW3</name>
<dbReference type="Gene3D" id="3.40.50.510">
    <property type="entry name" value="Phosphotransferase system, mannose-type IIA component"/>
    <property type="match status" value="1"/>
</dbReference>
<dbReference type="Pfam" id="PF03610">
    <property type="entry name" value="EIIA-man"/>
    <property type="match status" value="1"/>
</dbReference>
<dbReference type="PANTHER" id="PTHR33799">
    <property type="entry name" value="PTS PERMEASE-RELATED-RELATED"/>
    <property type="match status" value="1"/>
</dbReference>
<evidence type="ECO:0000256" key="1">
    <source>
        <dbReference type="ARBA" id="ARBA00022679"/>
    </source>
</evidence>
<dbReference type="AlphaFoldDB" id="A0A9C9EN10"/>
<proteinExistence type="predicted"/>
<keyword evidence="1" id="KW-0808">Transferase</keyword>
<dbReference type="GO" id="GO:0009401">
    <property type="term" value="P:phosphoenolpyruvate-dependent sugar phosphotransferase system"/>
    <property type="evidence" value="ECO:0007669"/>
    <property type="project" value="InterPro"/>
</dbReference>
<accession>A0A9C9EN10</accession>
<reference evidence="3" key="1">
    <citation type="journal article" date="2020" name="mSystems">
        <title>Genome- and Community-Level Interaction Insights into Carbon Utilization and Element Cycling Functions of Hydrothermarchaeota in Hydrothermal Sediment.</title>
        <authorList>
            <person name="Zhou Z."/>
            <person name="Liu Y."/>
            <person name="Xu W."/>
            <person name="Pan J."/>
            <person name="Luo Z.H."/>
            <person name="Li M."/>
        </authorList>
    </citation>
    <scope>NUCLEOTIDE SEQUENCE</scope>
    <source>
        <strain evidence="3">HyVt-388</strain>
    </source>
</reference>
<organism evidence="3 4">
    <name type="scientific">candidate division WOR-3 bacterium</name>
    <dbReference type="NCBI Taxonomy" id="2052148"/>
    <lineage>
        <taxon>Bacteria</taxon>
        <taxon>Bacteria division WOR-3</taxon>
    </lineage>
</organism>
<evidence type="ECO:0000259" key="2">
    <source>
        <dbReference type="PROSITE" id="PS51096"/>
    </source>
</evidence>
<dbReference type="EMBL" id="DRIG01000066">
    <property type="protein sequence ID" value="HEC78736.1"/>
    <property type="molecule type" value="Genomic_DNA"/>
</dbReference>